<dbReference type="SUPFAM" id="SSF53927">
    <property type="entry name" value="Cytidine deaminase-like"/>
    <property type="match status" value="1"/>
</dbReference>
<dbReference type="EMBL" id="CP007547">
    <property type="protein sequence ID" value="AIL45950.1"/>
    <property type="molecule type" value="Genomic_DNA"/>
</dbReference>
<evidence type="ECO:0000256" key="14">
    <source>
        <dbReference type="PIRSR" id="PIRSR606262-3"/>
    </source>
</evidence>
<evidence type="ECO:0000256" key="4">
    <source>
        <dbReference type="ARBA" id="ARBA00012783"/>
    </source>
</evidence>
<gene>
    <name evidence="17" type="ORF">BD94_2175</name>
</gene>
<evidence type="ECO:0000256" key="13">
    <source>
        <dbReference type="PIRSR" id="PIRSR606262-2"/>
    </source>
</evidence>
<dbReference type="PROSITE" id="PS00903">
    <property type="entry name" value="CYT_DCMP_DEAMINASES_1"/>
    <property type="match status" value="1"/>
</dbReference>
<dbReference type="NCBIfam" id="TIGR01354">
    <property type="entry name" value="cyt_deam_tetra"/>
    <property type="match status" value="1"/>
</dbReference>
<feature type="domain" description="CMP/dCMP-type deaminase" evidence="16">
    <location>
        <begin position="20"/>
        <end position="159"/>
    </location>
</feature>
<reference evidence="17" key="2">
    <citation type="journal article" date="2015" name="Genome Biol. Evol.">
        <title>Complete Genome Sequence and Transcriptomic Analysis of the Novel Pathogen Elizabethkingia anophelis in Response to Oxidative Stress.</title>
        <authorList>
            <person name="Li Y."/>
            <person name="Liu Y."/>
            <person name="Chew S.C."/>
            <person name="Tay M."/>
            <person name="Salido M.M."/>
            <person name="Teo J."/>
            <person name="Lauro F.M."/>
            <person name="Givskov M."/>
            <person name="Yang L."/>
        </authorList>
    </citation>
    <scope>NUCLEOTIDE SEQUENCE</scope>
    <source>
        <strain evidence="17">NUHP1</strain>
    </source>
</reference>
<feature type="binding site" evidence="14">
    <location>
        <position position="113"/>
    </location>
    <ligand>
        <name>Zn(2+)</name>
        <dbReference type="ChEBI" id="CHEBI:29105"/>
        <note>catalytic</note>
    </ligand>
</feature>
<evidence type="ECO:0000256" key="10">
    <source>
        <dbReference type="ARBA" id="ARBA00049252"/>
    </source>
</evidence>
<evidence type="ECO:0000256" key="12">
    <source>
        <dbReference type="PIRSR" id="PIRSR606262-1"/>
    </source>
</evidence>
<sequence>MKQDLNIHFEVYKNISELDDTEKKLFETASEIRKTAYAPYSEFFVGCAILLENGEIIVGNNQENAAYPSGLCAERTAIYWLAANHPGQEIKKIFVVGGPKNEVADNNIPIPPCGSCRQSILEYESKQSSPIEIYFASTQGKTVKCYSVKDLLPFSFDKNYL</sequence>
<feature type="binding site" evidence="13">
    <location>
        <begin position="61"/>
        <end position="67"/>
    </location>
    <ligand>
        <name>substrate</name>
    </ligand>
</feature>
<evidence type="ECO:0000256" key="11">
    <source>
        <dbReference type="ARBA" id="ARBA00049558"/>
    </source>
</evidence>
<keyword evidence="6 14" id="KW-0479">Metal-binding</keyword>
<comment type="catalytic activity">
    <reaction evidence="11 15">
        <text>cytidine + H2O + H(+) = uridine + NH4(+)</text>
        <dbReference type="Rhea" id="RHEA:16069"/>
        <dbReference type="ChEBI" id="CHEBI:15377"/>
        <dbReference type="ChEBI" id="CHEBI:15378"/>
        <dbReference type="ChEBI" id="CHEBI:16704"/>
        <dbReference type="ChEBI" id="CHEBI:17562"/>
        <dbReference type="ChEBI" id="CHEBI:28938"/>
        <dbReference type="EC" id="3.5.4.5"/>
    </reaction>
</comment>
<dbReference type="CDD" id="cd01283">
    <property type="entry name" value="cytidine_deaminase"/>
    <property type="match status" value="1"/>
</dbReference>
<dbReference type="GO" id="GO:0005829">
    <property type="term" value="C:cytosol"/>
    <property type="evidence" value="ECO:0007669"/>
    <property type="project" value="TreeGrafter"/>
</dbReference>
<dbReference type="PROSITE" id="PS51747">
    <property type="entry name" value="CYT_DCMP_DEAMINASES_2"/>
    <property type="match status" value="1"/>
</dbReference>
<evidence type="ECO:0000313" key="17">
    <source>
        <dbReference type="EMBL" id="AIL45950.1"/>
    </source>
</evidence>
<evidence type="ECO:0000256" key="7">
    <source>
        <dbReference type="ARBA" id="ARBA00022801"/>
    </source>
</evidence>
<evidence type="ECO:0000256" key="3">
    <source>
        <dbReference type="ARBA" id="ARBA00006576"/>
    </source>
</evidence>
<evidence type="ECO:0000313" key="18">
    <source>
        <dbReference type="Proteomes" id="UP000028933"/>
    </source>
</evidence>
<feature type="binding site" evidence="14">
    <location>
        <position position="72"/>
    </location>
    <ligand>
        <name>Zn(2+)</name>
        <dbReference type="ChEBI" id="CHEBI:29105"/>
        <note>catalytic</note>
    </ligand>
</feature>
<dbReference type="Pfam" id="PF00383">
    <property type="entry name" value="dCMP_cyt_deam_1"/>
    <property type="match status" value="1"/>
</dbReference>
<dbReference type="GO" id="GO:0055086">
    <property type="term" value="P:nucleobase-containing small molecule metabolic process"/>
    <property type="evidence" value="ECO:0007669"/>
    <property type="project" value="UniProtKB-ARBA"/>
</dbReference>
<dbReference type="InterPro" id="IPR006262">
    <property type="entry name" value="Cyt_deam_tetra"/>
</dbReference>
<evidence type="ECO:0000259" key="16">
    <source>
        <dbReference type="PROSITE" id="PS51747"/>
    </source>
</evidence>
<dbReference type="HOGENOM" id="CLU_097262_1_0_10"/>
<dbReference type="AlphaFoldDB" id="A0A077EKH5"/>
<dbReference type="Gene3D" id="3.40.140.10">
    <property type="entry name" value="Cytidine Deaminase, domain 2"/>
    <property type="match status" value="1"/>
</dbReference>
<comment type="cofactor">
    <cofactor evidence="1 14 15">
        <name>Zn(2+)</name>
        <dbReference type="ChEBI" id="CHEBI:29105"/>
    </cofactor>
</comment>
<dbReference type="GO" id="GO:0042802">
    <property type="term" value="F:identical protein binding"/>
    <property type="evidence" value="ECO:0007669"/>
    <property type="project" value="UniProtKB-ARBA"/>
</dbReference>
<comment type="function">
    <text evidence="2 15">This enzyme scavenges exogenous and endogenous cytidine and 2'-deoxycytidine for UMP synthesis.</text>
</comment>
<dbReference type="EC" id="3.5.4.5" evidence="4 15"/>
<dbReference type="KEGG" id="eao:BD94_2175"/>
<proteinExistence type="inferred from homology"/>
<dbReference type="NCBIfam" id="NF004064">
    <property type="entry name" value="PRK05578.1"/>
    <property type="match status" value="1"/>
</dbReference>
<dbReference type="eggNOG" id="COG0295">
    <property type="taxonomic scope" value="Bacteria"/>
</dbReference>
<dbReference type="InterPro" id="IPR016193">
    <property type="entry name" value="Cytidine_deaminase-like"/>
</dbReference>
<evidence type="ECO:0000256" key="8">
    <source>
        <dbReference type="ARBA" id="ARBA00022833"/>
    </source>
</evidence>
<evidence type="ECO:0000256" key="6">
    <source>
        <dbReference type="ARBA" id="ARBA00022723"/>
    </source>
</evidence>
<dbReference type="GO" id="GO:0072527">
    <property type="term" value="P:pyrimidine-containing compound metabolic process"/>
    <property type="evidence" value="ECO:0007669"/>
    <property type="project" value="UniProtKB-ARBA"/>
</dbReference>
<keyword evidence="8 14" id="KW-0862">Zinc</keyword>
<dbReference type="GeneID" id="56683254"/>
<evidence type="ECO:0000256" key="2">
    <source>
        <dbReference type="ARBA" id="ARBA00003949"/>
    </source>
</evidence>
<evidence type="ECO:0000256" key="5">
    <source>
        <dbReference type="ARBA" id="ARBA00018266"/>
    </source>
</evidence>
<dbReference type="GO" id="GO:0004126">
    <property type="term" value="F:cytidine deaminase activity"/>
    <property type="evidence" value="ECO:0007669"/>
    <property type="project" value="UniProtKB-UniRule"/>
</dbReference>
<evidence type="ECO:0000256" key="1">
    <source>
        <dbReference type="ARBA" id="ARBA00001947"/>
    </source>
</evidence>
<dbReference type="InterPro" id="IPR050202">
    <property type="entry name" value="Cyt/Deoxycyt_deaminase"/>
</dbReference>
<dbReference type="Proteomes" id="UP000028933">
    <property type="component" value="Chromosome"/>
</dbReference>
<organism evidence="17 18">
    <name type="scientific">Elizabethkingia anophelis NUHP1</name>
    <dbReference type="NCBI Taxonomy" id="1338011"/>
    <lineage>
        <taxon>Bacteria</taxon>
        <taxon>Pseudomonadati</taxon>
        <taxon>Bacteroidota</taxon>
        <taxon>Flavobacteriia</taxon>
        <taxon>Flavobacteriales</taxon>
        <taxon>Weeksellaceae</taxon>
        <taxon>Elizabethkingia</taxon>
    </lineage>
</organism>
<feature type="active site" description="Proton donor" evidence="12">
    <location>
        <position position="74"/>
    </location>
</feature>
<dbReference type="InterPro" id="IPR002125">
    <property type="entry name" value="CMP_dCMP_dom"/>
</dbReference>
<accession>A0A077EKH5</accession>
<comment type="similarity">
    <text evidence="3 15">Belongs to the cytidine and deoxycytidylate deaminase family.</text>
</comment>
<dbReference type="InterPro" id="IPR016192">
    <property type="entry name" value="APOBEC/CMP_deaminase_Zn-bd"/>
</dbReference>
<dbReference type="GO" id="GO:0008270">
    <property type="term" value="F:zinc ion binding"/>
    <property type="evidence" value="ECO:0007669"/>
    <property type="project" value="UniProtKB-UniRule"/>
</dbReference>
<evidence type="ECO:0000256" key="15">
    <source>
        <dbReference type="RuleBase" id="RU364006"/>
    </source>
</evidence>
<reference evidence="17" key="1">
    <citation type="journal article" date="2013" name="Lancet">
        <title>First case of E anophelis outbreak in an intensive-care unit.</title>
        <authorList>
            <person name="Teo J."/>
            <person name="Tan S.Y."/>
            <person name="Tay M."/>
            <person name="Ding Y."/>
            <person name="Kjelleberg S."/>
            <person name="Givskov M."/>
            <person name="Lin R.T."/>
            <person name="Yang L."/>
        </authorList>
    </citation>
    <scope>NUCLEOTIDE SEQUENCE [LARGE SCALE GENOMIC DNA]</scope>
    <source>
        <strain evidence="17">NUHP1</strain>
    </source>
</reference>
<feature type="binding site" evidence="14">
    <location>
        <position position="116"/>
    </location>
    <ligand>
        <name>Zn(2+)</name>
        <dbReference type="ChEBI" id="CHEBI:29105"/>
        <note>catalytic</note>
    </ligand>
</feature>
<evidence type="ECO:0000256" key="9">
    <source>
        <dbReference type="ARBA" id="ARBA00032005"/>
    </source>
</evidence>
<dbReference type="PANTHER" id="PTHR11644">
    <property type="entry name" value="CYTIDINE DEAMINASE"/>
    <property type="match status" value="1"/>
</dbReference>
<dbReference type="PANTHER" id="PTHR11644:SF2">
    <property type="entry name" value="CYTIDINE DEAMINASE"/>
    <property type="match status" value="1"/>
</dbReference>
<dbReference type="STRING" id="1338011.BD94_2175"/>
<protein>
    <recommendedName>
        <fullName evidence="5 15">Cytidine deaminase</fullName>
        <ecNumber evidence="4 15">3.5.4.5</ecNumber>
    </recommendedName>
    <alternativeName>
        <fullName evidence="9 15">Cytidine aminohydrolase</fullName>
    </alternativeName>
</protein>
<dbReference type="RefSeq" id="WP_009088668.1">
    <property type="nucleotide sequence ID" value="NZ_CP007547.1"/>
</dbReference>
<keyword evidence="7 15" id="KW-0378">Hydrolase</keyword>
<name>A0A077EKH5_9FLAO</name>
<comment type="catalytic activity">
    <reaction evidence="10 15">
        <text>2'-deoxycytidine + H2O + H(+) = 2'-deoxyuridine + NH4(+)</text>
        <dbReference type="Rhea" id="RHEA:13433"/>
        <dbReference type="ChEBI" id="CHEBI:15377"/>
        <dbReference type="ChEBI" id="CHEBI:15378"/>
        <dbReference type="ChEBI" id="CHEBI:15698"/>
        <dbReference type="ChEBI" id="CHEBI:16450"/>
        <dbReference type="ChEBI" id="CHEBI:28938"/>
        <dbReference type="EC" id="3.5.4.5"/>
    </reaction>
</comment>